<dbReference type="PANTHER" id="PTHR10859:SF105">
    <property type="entry name" value="DOLICHYL-PHOSPHATE BETA-D-MANNOSYLTRANSFERASE"/>
    <property type="match status" value="1"/>
</dbReference>
<dbReference type="Pfam" id="PF00535">
    <property type="entry name" value="Glycos_transf_2"/>
    <property type="match status" value="1"/>
</dbReference>
<dbReference type="AlphaFoldDB" id="A0A0F9Q1G0"/>
<dbReference type="Gene3D" id="3.90.550.10">
    <property type="entry name" value="Spore Coat Polysaccharide Biosynthesis Protein SpsA, Chain A"/>
    <property type="match status" value="1"/>
</dbReference>
<protein>
    <recommendedName>
        <fullName evidence="1">Glycosyltransferase 2-like domain-containing protein</fullName>
    </recommendedName>
</protein>
<dbReference type="InterPro" id="IPR001173">
    <property type="entry name" value="Glyco_trans_2-like"/>
</dbReference>
<evidence type="ECO:0000313" key="2">
    <source>
        <dbReference type="EMBL" id="KKN36309.1"/>
    </source>
</evidence>
<reference evidence="2" key="1">
    <citation type="journal article" date="2015" name="Nature">
        <title>Complex archaea that bridge the gap between prokaryotes and eukaryotes.</title>
        <authorList>
            <person name="Spang A."/>
            <person name="Saw J.H."/>
            <person name="Jorgensen S.L."/>
            <person name="Zaremba-Niedzwiedzka K."/>
            <person name="Martijn J."/>
            <person name="Lind A.E."/>
            <person name="van Eijk R."/>
            <person name="Schleper C."/>
            <person name="Guy L."/>
            <person name="Ettema T.J."/>
        </authorList>
    </citation>
    <scope>NUCLEOTIDE SEQUENCE</scope>
</reference>
<sequence>MIKIFIPVYNEEDFIESNLNYMYKRFTKLLKDDFLIYIVNDGSTDKTGDIIDAINLRNLIHLRCKGPSVRENLAKMIFNHADGEDLIFFMDADLSARMSAIPQLLHSINQGYDIVIGSRYIKGSRLSRAPYRFIVSKIFNLFLRIYFSSKIKDHECGFKLFKANIIKDLINDMGWNLQRRAFWDSEMLIRAQRKKYKIREVPVTWVEGPKSYISINKEKSMILYILFLKFKLRNERKTKIDN</sequence>
<proteinExistence type="predicted"/>
<dbReference type="PANTHER" id="PTHR10859">
    <property type="entry name" value="GLYCOSYL TRANSFERASE"/>
    <property type="match status" value="1"/>
</dbReference>
<dbReference type="InterPro" id="IPR029044">
    <property type="entry name" value="Nucleotide-diphossugar_trans"/>
</dbReference>
<gene>
    <name evidence="2" type="ORF">LCGC14_0774880</name>
</gene>
<evidence type="ECO:0000259" key="1">
    <source>
        <dbReference type="Pfam" id="PF00535"/>
    </source>
</evidence>
<dbReference type="GO" id="GO:0006487">
    <property type="term" value="P:protein N-linked glycosylation"/>
    <property type="evidence" value="ECO:0007669"/>
    <property type="project" value="TreeGrafter"/>
</dbReference>
<accession>A0A0F9Q1G0</accession>
<comment type="caution">
    <text evidence="2">The sequence shown here is derived from an EMBL/GenBank/DDBJ whole genome shotgun (WGS) entry which is preliminary data.</text>
</comment>
<feature type="domain" description="Glycosyltransferase 2-like" evidence="1">
    <location>
        <begin position="4"/>
        <end position="169"/>
    </location>
</feature>
<organism evidence="2">
    <name type="scientific">marine sediment metagenome</name>
    <dbReference type="NCBI Taxonomy" id="412755"/>
    <lineage>
        <taxon>unclassified sequences</taxon>
        <taxon>metagenomes</taxon>
        <taxon>ecological metagenomes</taxon>
    </lineage>
</organism>
<dbReference type="SUPFAM" id="SSF53448">
    <property type="entry name" value="Nucleotide-diphospho-sugar transferases"/>
    <property type="match status" value="1"/>
</dbReference>
<name>A0A0F9Q1G0_9ZZZZ</name>
<dbReference type="EMBL" id="LAZR01001974">
    <property type="protein sequence ID" value="KKN36309.1"/>
    <property type="molecule type" value="Genomic_DNA"/>
</dbReference>